<evidence type="ECO:0000256" key="6">
    <source>
        <dbReference type="ARBA" id="ARBA00022982"/>
    </source>
</evidence>
<dbReference type="Gene3D" id="1.10.760.10">
    <property type="entry name" value="Cytochrome c-like domain"/>
    <property type="match status" value="2"/>
</dbReference>
<dbReference type="Pfam" id="PF00034">
    <property type="entry name" value="Cytochrom_C"/>
    <property type="match status" value="2"/>
</dbReference>
<dbReference type="RefSeq" id="WP_090730931.1">
    <property type="nucleotide sequence ID" value="NZ_FOOU01000023.1"/>
</dbReference>
<dbReference type="SUPFAM" id="SSF46626">
    <property type="entry name" value="Cytochrome c"/>
    <property type="match status" value="2"/>
</dbReference>
<dbReference type="AlphaFoldDB" id="A0A1I2W889"/>
<keyword evidence="13" id="KW-1185">Reference proteome</keyword>
<dbReference type="GO" id="GO:0042597">
    <property type="term" value="C:periplasmic space"/>
    <property type="evidence" value="ECO:0007669"/>
    <property type="project" value="UniProtKB-SubCell"/>
</dbReference>
<keyword evidence="10" id="KW-0732">Signal</keyword>
<dbReference type="InterPro" id="IPR036909">
    <property type="entry name" value="Cyt_c-like_dom_sf"/>
</dbReference>
<feature type="binding site" description="axial binding residue" evidence="9">
    <location>
        <position position="177"/>
    </location>
    <ligand>
        <name>heme c</name>
        <dbReference type="ChEBI" id="CHEBI:61717"/>
        <label>2</label>
    </ligand>
    <ligandPart>
        <name>Fe</name>
        <dbReference type="ChEBI" id="CHEBI:18248"/>
    </ligandPart>
</feature>
<evidence type="ECO:0000256" key="5">
    <source>
        <dbReference type="ARBA" id="ARBA00022764"/>
    </source>
</evidence>
<dbReference type="PANTHER" id="PTHR33751:SF9">
    <property type="entry name" value="CYTOCHROME C4"/>
    <property type="match status" value="1"/>
</dbReference>
<proteinExistence type="predicted"/>
<organism evidence="12 13">
    <name type="scientific">Neptunomonas qingdaonensis</name>
    <dbReference type="NCBI Taxonomy" id="1045558"/>
    <lineage>
        <taxon>Bacteria</taxon>
        <taxon>Pseudomonadati</taxon>
        <taxon>Pseudomonadota</taxon>
        <taxon>Gammaproteobacteria</taxon>
        <taxon>Oceanospirillales</taxon>
        <taxon>Oceanospirillaceae</taxon>
        <taxon>Neptunomonas</taxon>
    </lineage>
</organism>
<feature type="binding site" description="covalent" evidence="8">
    <location>
        <position position="37"/>
    </location>
    <ligand>
        <name>heme c</name>
        <dbReference type="ChEBI" id="CHEBI:61717"/>
        <label>1</label>
    </ligand>
</feature>
<keyword evidence="3 8" id="KW-0349">Heme</keyword>
<keyword evidence="2" id="KW-0813">Transport</keyword>
<sequence length="200" mass="20668">MNKLLIGLLLTLGITGVANAAGDAAAGQGKTAVCAACHSADGNSAIANFPKLAGQNATYLVKQMKDIKSGARPVVEMTGLLDNLSDQDLEDIAAYFSGKAIQGGKVAQDQLELGQQIYRAGLAKKGIPACTACHAANGKGMAAAGFPALSGQHAAYAEKQLKDFRVAARNNDPQAMMRDIAAKLSDVEIKAVSSYVQGLY</sequence>
<feature type="domain" description="Cytochrome c" evidence="11">
    <location>
        <begin position="22"/>
        <end position="100"/>
    </location>
</feature>
<comment type="subcellular location">
    <subcellularLocation>
        <location evidence="1">Periplasm</location>
    </subcellularLocation>
</comment>
<feature type="binding site" description="covalent" evidence="8">
    <location>
        <position position="133"/>
    </location>
    <ligand>
        <name>heme c</name>
        <dbReference type="ChEBI" id="CHEBI:61717"/>
        <label>2</label>
    </ligand>
</feature>
<dbReference type="PIRSF" id="PIRSF000005">
    <property type="entry name" value="Cytochrome_c4"/>
    <property type="match status" value="1"/>
</dbReference>
<dbReference type="OrthoDB" id="9773456at2"/>
<reference evidence="13" key="1">
    <citation type="submission" date="2016-10" db="EMBL/GenBank/DDBJ databases">
        <authorList>
            <person name="Varghese N."/>
            <person name="Submissions S."/>
        </authorList>
    </citation>
    <scope>NUCLEOTIDE SEQUENCE [LARGE SCALE GENOMIC DNA]</scope>
    <source>
        <strain evidence="13">CGMCC 1.10971</strain>
    </source>
</reference>
<keyword evidence="4 9" id="KW-0479">Metal-binding</keyword>
<feature type="chain" id="PRO_5011504262" evidence="10">
    <location>
        <begin position="21"/>
        <end position="200"/>
    </location>
</feature>
<evidence type="ECO:0000256" key="4">
    <source>
        <dbReference type="ARBA" id="ARBA00022723"/>
    </source>
</evidence>
<feature type="binding site" description="axial binding residue" evidence="9">
    <location>
        <position position="134"/>
    </location>
    <ligand>
        <name>heme c</name>
        <dbReference type="ChEBI" id="CHEBI:61717"/>
        <label>2</label>
    </ligand>
    <ligandPart>
        <name>Fe</name>
        <dbReference type="ChEBI" id="CHEBI:18248"/>
    </ligandPart>
</feature>
<keyword evidence="5" id="KW-0574">Periplasm</keyword>
<feature type="binding site" description="axial binding residue" evidence="9">
    <location>
        <position position="38"/>
    </location>
    <ligand>
        <name>heme c</name>
        <dbReference type="ChEBI" id="CHEBI:61717"/>
        <label>1</label>
    </ligand>
    <ligandPart>
        <name>Fe</name>
        <dbReference type="ChEBI" id="CHEBI:18248"/>
    </ligandPart>
</feature>
<feature type="binding site" description="covalent" evidence="8">
    <location>
        <position position="130"/>
    </location>
    <ligand>
        <name>heme c</name>
        <dbReference type="ChEBI" id="CHEBI:61717"/>
        <label>2</label>
    </ligand>
</feature>
<feature type="binding site" description="axial binding residue" evidence="9">
    <location>
        <position position="77"/>
    </location>
    <ligand>
        <name>heme c</name>
        <dbReference type="ChEBI" id="CHEBI:61717"/>
        <label>1</label>
    </ligand>
    <ligandPart>
        <name>Fe</name>
        <dbReference type="ChEBI" id="CHEBI:18248"/>
    </ligandPart>
</feature>
<evidence type="ECO:0000256" key="1">
    <source>
        <dbReference type="ARBA" id="ARBA00004418"/>
    </source>
</evidence>
<evidence type="ECO:0000256" key="7">
    <source>
        <dbReference type="ARBA" id="ARBA00023004"/>
    </source>
</evidence>
<feature type="domain" description="Cytochrome c" evidence="11">
    <location>
        <begin position="109"/>
        <end position="200"/>
    </location>
</feature>
<dbReference type="EMBL" id="FOOU01000023">
    <property type="protein sequence ID" value="SFG97585.1"/>
    <property type="molecule type" value="Genomic_DNA"/>
</dbReference>
<gene>
    <name evidence="12" type="ORF">SAMN05216175_12330</name>
</gene>
<evidence type="ECO:0000313" key="12">
    <source>
        <dbReference type="EMBL" id="SFG97585.1"/>
    </source>
</evidence>
<dbReference type="GO" id="GO:0005506">
    <property type="term" value="F:iron ion binding"/>
    <property type="evidence" value="ECO:0007669"/>
    <property type="project" value="InterPro"/>
</dbReference>
<protein>
    <submittedName>
        <fullName evidence="12">Cytochrome c553</fullName>
    </submittedName>
</protein>
<feature type="binding site" description="covalent" evidence="8">
    <location>
        <position position="34"/>
    </location>
    <ligand>
        <name>heme c</name>
        <dbReference type="ChEBI" id="CHEBI:61717"/>
        <label>1</label>
    </ligand>
</feature>
<evidence type="ECO:0000259" key="11">
    <source>
        <dbReference type="PROSITE" id="PS51007"/>
    </source>
</evidence>
<dbReference type="InterPro" id="IPR050597">
    <property type="entry name" value="Cytochrome_c_Oxidase_Subunit"/>
</dbReference>
<dbReference type="InterPro" id="IPR009056">
    <property type="entry name" value="Cyt_c-like_dom"/>
</dbReference>
<dbReference type="STRING" id="1045558.SAMN05216175_12330"/>
<dbReference type="PANTHER" id="PTHR33751">
    <property type="entry name" value="CBB3-TYPE CYTOCHROME C OXIDASE SUBUNIT FIXP"/>
    <property type="match status" value="1"/>
</dbReference>
<evidence type="ECO:0000256" key="10">
    <source>
        <dbReference type="SAM" id="SignalP"/>
    </source>
</evidence>
<evidence type="ECO:0000256" key="8">
    <source>
        <dbReference type="PIRSR" id="PIRSR000005-1"/>
    </source>
</evidence>
<keyword evidence="6" id="KW-0249">Electron transport</keyword>
<evidence type="ECO:0000256" key="3">
    <source>
        <dbReference type="ARBA" id="ARBA00022617"/>
    </source>
</evidence>
<dbReference type="GO" id="GO:0020037">
    <property type="term" value="F:heme binding"/>
    <property type="evidence" value="ECO:0007669"/>
    <property type="project" value="InterPro"/>
</dbReference>
<comment type="PTM">
    <text evidence="8">Binds 2 heme c groups covalently per subunit.</text>
</comment>
<dbReference type="InterPro" id="IPR024167">
    <property type="entry name" value="Cytochrome_c4-like"/>
</dbReference>
<evidence type="ECO:0000256" key="9">
    <source>
        <dbReference type="PIRSR" id="PIRSR000005-2"/>
    </source>
</evidence>
<evidence type="ECO:0000256" key="2">
    <source>
        <dbReference type="ARBA" id="ARBA00022448"/>
    </source>
</evidence>
<name>A0A1I2W889_9GAMM</name>
<evidence type="ECO:0000313" key="13">
    <source>
        <dbReference type="Proteomes" id="UP000198623"/>
    </source>
</evidence>
<dbReference type="PROSITE" id="PS51007">
    <property type="entry name" value="CYTC"/>
    <property type="match status" value="2"/>
</dbReference>
<accession>A0A1I2W889</accession>
<dbReference type="PRINTS" id="PR00605">
    <property type="entry name" value="CYTCHROMECIC"/>
</dbReference>
<dbReference type="GO" id="GO:0009055">
    <property type="term" value="F:electron transfer activity"/>
    <property type="evidence" value="ECO:0007669"/>
    <property type="project" value="InterPro"/>
</dbReference>
<dbReference type="Proteomes" id="UP000198623">
    <property type="component" value="Unassembled WGS sequence"/>
</dbReference>
<dbReference type="InterPro" id="IPR008168">
    <property type="entry name" value="Cyt_C_IC"/>
</dbReference>
<feature type="signal peptide" evidence="10">
    <location>
        <begin position="1"/>
        <end position="20"/>
    </location>
</feature>
<keyword evidence="7 9" id="KW-0408">Iron</keyword>